<name>A0ABQ1W5M5_9BACL</name>
<keyword evidence="3" id="KW-1185">Reference proteome</keyword>
<reference evidence="3" key="1">
    <citation type="journal article" date="2019" name="Int. J. Syst. Evol. Microbiol.">
        <title>The Global Catalogue of Microorganisms (GCM) 10K type strain sequencing project: providing services to taxonomists for standard genome sequencing and annotation.</title>
        <authorList>
            <consortium name="The Broad Institute Genomics Platform"/>
            <consortium name="The Broad Institute Genome Sequencing Center for Infectious Disease"/>
            <person name="Wu L."/>
            <person name="Ma J."/>
        </authorList>
    </citation>
    <scope>NUCLEOTIDE SEQUENCE [LARGE SCALE GENOMIC DNA]</scope>
    <source>
        <strain evidence="3">CGMCC 1.15420</strain>
    </source>
</reference>
<feature type="region of interest" description="Disordered" evidence="1">
    <location>
        <begin position="54"/>
        <end position="76"/>
    </location>
</feature>
<organism evidence="2 3">
    <name type="scientific">Paenibacillus aceti</name>
    <dbReference type="NCBI Taxonomy" id="1820010"/>
    <lineage>
        <taxon>Bacteria</taxon>
        <taxon>Bacillati</taxon>
        <taxon>Bacillota</taxon>
        <taxon>Bacilli</taxon>
        <taxon>Bacillales</taxon>
        <taxon>Paenibacillaceae</taxon>
        <taxon>Paenibacillus</taxon>
    </lineage>
</organism>
<proteinExistence type="predicted"/>
<accession>A0ABQ1W5M5</accession>
<evidence type="ECO:0000256" key="1">
    <source>
        <dbReference type="SAM" id="MobiDB-lite"/>
    </source>
</evidence>
<evidence type="ECO:0000313" key="3">
    <source>
        <dbReference type="Proteomes" id="UP000608420"/>
    </source>
</evidence>
<evidence type="ECO:0000313" key="2">
    <source>
        <dbReference type="EMBL" id="GGG14978.1"/>
    </source>
</evidence>
<protein>
    <submittedName>
        <fullName evidence="2">Uncharacterized protein</fullName>
    </submittedName>
</protein>
<dbReference type="EMBL" id="BMIW01000040">
    <property type="protein sequence ID" value="GGG14978.1"/>
    <property type="molecule type" value="Genomic_DNA"/>
</dbReference>
<sequence>MSEFTEPVQLFGLFCNYAQNAEISRYTSPVLSVNFNNIRSRLEINLKIEMIQESQNERHQREENSHVENGEYFDAR</sequence>
<comment type="caution">
    <text evidence="2">The sequence shown here is derived from an EMBL/GenBank/DDBJ whole genome shotgun (WGS) entry which is preliminary data.</text>
</comment>
<dbReference type="Proteomes" id="UP000608420">
    <property type="component" value="Unassembled WGS sequence"/>
</dbReference>
<feature type="compositionally biased region" description="Basic and acidic residues" evidence="1">
    <location>
        <begin position="55"/>
        <end position="76"/>
    </location>
</feature>
<gene>
    <name evidence="2" type="ORF">GCM10010913_41080</name>
</gene>